<dbReference type="InterPro" id="IPR037066">
    <property type="entry name" value="Plug_dom_sf"/>
</dbReference>
<dbReference type="RefSeq" id="WP_034612956.1">
    <property type="nucleotide sequence ID" value="NZ_JSUM01000003.1"/>
</dbReference>
<feature type="chain" id="PRO_5002008870" evidence="10">
    <location>
        <begin position="30"/>
        <end position="765"/>
    </location>
</feature>
<evidence type="ECO:0000313" key="13">
    <source>
        <dbReference type="EMBL" id="KGQ71105.1"/>
    </source>
</evidence>
<dbReference type="Pfam" id="PF07715">
    <property type="entry name" value="Plug"/>
    <property type="match status" value="1"/>
</dbReference>
<dbReference type="Gene3D" id="2.40.170.20">
    <property type="entry name" value="TonB-dependent receptor, beta-barrel domain"/>
    <property type="match status" value="1"/>
</dbReference>
<feature type="domain" description="TonB-dependent receptor-like beta-barrel" evidence="11">
    <location>
        <begin position="243"/>
        <end position="717"/>
    </location>
</feature>
<keyword evidence="7 8" id="KW-0998">Cell outer membrane</keyword>
<keyword evidence="3 8" id="KW-1134">Transmembrane beta strand</keyword>
<keyword evidence="14" id="KW-1185">Reference proteome</keyword>
<comment type="similarity">
    <text evidence="8 9">Belongs to the TonB-dependent receptor family.</text>
</comment>
<reference evidence="13 14" key="1">
    <citation type="submission" date="2014-11" db="EMBL/GenBank/DDBJ databases">
        <title>Draft genome sequence of Chelonobacter oris 1662T, associated with respiratory disease in Hermann's Tortoises.</title>
        <authorList>
            <person name="Kudirkiene E."/>
            <person name="Hansen M.J."/>
            <person name="Bojesen A.M."/>
        </authorList>
    </citation>
    <scope>NUCLEOTIDE SEQUENCE [LARGE SCALE GENOMIC DNA]</scope>
    <source>
        <strain evidence="13 14">1662</strain>
    </source>
</reference>
<evidence type="ECO:0000256" key="7">
    <source>
        <dbReference type="ARBA" id="ARBA00023237"/>
    </source>
</evidence>
<keyword evidence="4 8" id="KW-0812">Transmembrane</keyword>
<evidence type="ECO:0000256" key="8">
    <source>
        <dbReference type="PROSITE-ProRule" id="PRU01360"/>
    </source>
</evidence>
<dbReference type="AlphaFoldDB" id="A0A0A3AVL2"/>
<evidence type="ECO:0000256" key="9">
    <source>
        <dbReference type="RuleBase" id="RU003357"/>
    </source>
</evidence>
<comment type="subcellular location">
    <subcellularLocation>
        <location evidence="1 8">Cell outer membrane</location>
        <topology evidence="1 8">Multi-pass membrane protein</topology>
    </subcellularLocation>
</comment>
<accession>A0A0A3AVL2</accession>
<dbReference type="GO" id="GO:0015344">
    <property type="term" value="F:siderophore uptake transmembrane transporter activity"/>
    <property type="evidence" value="ECO:0007669"/>
    <property type="project" value="TreeGrafter"/>
</dbReference>
<dbReference type="PROSITE" id="PS52016">
    <property type="entry name" value="TONB_DEPENDENT_REC_3"/>
    <property type="match status" value="1"/>
</dbReference>
<dbReference type="STRING" id="505317.OA57_02420"/>
<evidence type="ECO:0000259" key="11">
    <source>
        <dbReference type="Pfam" id="PF00593"/>
    </source>
</evidence>
<evidence type="ECO:0000256" key="3">
    <source>
        <dbReference type="ARBA" id="ARBA00022452"/>
    </source>
</evidence>
<evidence type="ECO:0000256" key="1">
    <source>
        <dbReference type="ARBA" id="ARBA00004571"/>
    </source>
</evidence>
<name>A0A0A3AVL2_9PAST</name>
<feature type="domain" description="TonB-dependent receptor plug" evidence="12">
    <location>
        <begin position="67"/>
        <end position="173"/>
    </location>
</feature>
<keyword evidence="2 8" id="KW-0813">Transport</keyword>
<dbReference type="InterPro" id="IPR000531">
    <property type="entry name" value="Beta-barrel_TonB"/>
</dbReference>
<dbReference type="InterPro" id="IPR036942">
    <property type="entry name" value="Beta-barrel_TonB_sf"/>
</dbReference>
<comment type="caution">
    <text evidence="13">The sequence shown here is derived from an EMBL/GenBank/DDBJ whole genome shotgun (WGS) entry which is preliminary data.</text>
</comment>
<keyword evidence="5 9" id="KW-0798">TonB box</keyword>
<keyword evidence="6 8" id="KW-0472">Membrane</keyword>
<dbReference type="InterPro" id="IPR039426">
    <property type="entry name" value="TonB-dep_rcpt-like"/>
</dbReference>
<evidence type="ECO:0000256" key="4">
    <source>
        <dbReference type="ARBA" id="ARBA00022692"/>
    </source>
</evidence>
<evidence type="ECO:0000313" key="14">
    <source>
        <dbReference type="Proteomes" id="UP000030380"/>
    </source>
</evidence>
<dbReference type="SUPFAM" id="SSF56935">
    <property type="entry name" value="Porins"/>
    <property type="match status" value="1"/>
</dbReference>
<sequence>MKYDRLAYLVKLACLSCSLSGLLSFNVAANESEQDDFVLDDLKVVGTARTAEQKTFSVAGAVSAIGENKQMQSLDSTVRALPGTFTNINPTQGTVSVNIRGMTGFGRVNTMIDDVPQTFYGTSSNSSSKYHSEDGGYGPSSQFGVMIDPNFLVGAEISRGFSQGAKGVNALNGHANLRTIGVDDVVFADNTIGLLAKYQQGSNGLGKNGMLALGAKTALFDSGSLGAMFAYSGGRSEANYKRGDGSFSAENDYVRRLDQSPRSWLGKIDFAPNADHKLEFGTRGYQNDVGGRKTQNKSYNLHYRFNPASPLYDVKFLAAYTDNRQFYHDDSNIWSLGEAKTRNESYYLNLSNTAQFHWRSFTSDLTLGTSLMRNVYTKRAVGVNQSNYDYTPFSPTGKQKIHSVYLTHDLNYHDFTLSGGLTYTHGTLSGHKEACGSLGGSEKPLEDFGCFPKNAADMKLVSKSLHPSVMLAWDLNDWFKPFVSYSQSTRMPNTQEVFFNNEGAGSMNPYLKPERSTIYQIGFNTEKENVFTENDFLGVKLTAYMARIKDFIYSQSFYMTNSGKRTTDLNNPDLFGSYHAQIYINAHNRIKQHGVELSIDYDAEVVFAKLAYSHQKTGTPLDVTSSTGTGFGTTTITHLPEDYATLTLGARLFDQKLTIGSIFKYTGKSQREVPQGLVVEEYGNRAQDLPKMPIVIDLYSTYQLNKHVLLKTSIQNVTDKNYIDALNSLNSTSSQHAVDRGDNYVYSFTNAARGRTFLLGAEIRF</sequence>
<feature type="signal peptide" evidence="10">
    <location>
        <begin position="1"/>
        <end position="29"/>
    </location>
</feature>
<proteinExistence type="inferred from homology"/>
<dbReference type="PANTHER" id="PTHR30069:SF50">
    <property type="entry name" value="TONB-DEPENDENT RECEPTOR HI_1217-RELATED"/>
    <property type="match status" value="1"/>
</dbReference>
<organism evidence="13 14">
    <name type="scientific">Chelonobacter oris</name>
    <dbReference type="NCBI Taxonomy" id="505317"/>
    <lineage>
        <taxon>Bacteria</taxon>
        <taxon>Pseudomonadati</taxon>
        <taxon>Pseudomonadota</taxon>
        <taxon>Gammaproteobacteria</taxon>
        <taxon>Pasteurellales</taxon>
        <taxon>Pasteurellaceae</taxon>
        <taxon>Chelonobacter</taxon>
    </lineage>
</organism>
<dbReference type="EMBL" id="JSUM01000003">
    <property type="protein sequence ID" value="KGQ71105.1"/>
    <property type="molecule type" value="Genomic_DNA"/>
</dbReference>
<dbReference type="InterPro" id="IPR012910">
    <property type="entry name" value="Plug_dom"/>
</dbReference>
<dbReference type="GO" id="GO:0009279">
    <property type="term" value="C:cell outer membrane"/>
    <property type="evidence" value="ECO:0007669"/>
    <property type="project" value="UniProtKB-SubCell"/>
</dbReference>
<dbReference type="Proteomes" id="UP000030380">
    <property type="component" value="Unassembled WGS sequence"/>
</dbReference>
<dbReference type="GO" id="GO:0044718">
    <property type="term" value="P:siderophore transmembrane transport"/>
    <property type="evidence" value="ECO:0007669"/>
    <property type="project" value="TreeGrafter"/>
</dbReference>
<dbReference type="Gene3D" id="2.170.130.10">
    <property type="entry name" value="TonB-dependent receptor, plug domain"/>
    <property type="match status" value="1"/>
</dbReference>
<evidence type="ECO:0000256" key="2">
    <source>
        <dbReference type="ARBA" id="ARBA00022448"/>
    </source>
</evidence>
<gene>
    <name evidence="13" type="ORF">OA57_02420</name>
</gene>
<dbReference type="PANTHER" id="PTHR30069">
    <property type="entry name" value="TONB-DEPENDENT OUTER MEMBRANE RECEPTOR"/>
    <property type="match status" value="1"/>
</dbReference>
<evidence type="ECO:0000256" key="6">
    <source>
        <dbReference type="ARBA" id="ARBA00023136"/>
    </source>
</evidence>
<evidence type="ECO:0000259" key="12">
    <source>
        <dbReference type="Pfam" id="PF07715"/>
    </source>
</evidence>
<evidence type="ECO:0000256" key="5">
    <source>
        <dbReference type="ARBA" id="ARBA00023077"/>
    </source>
</evidence>
<dbReference type="Pfam" id="PF00593">
    <property type="entry name" value="TonB_dep_Rec_b-barrel"/>
    <property type="match status" value="1"/>
</dbReference>
<dbReference type="OrthoDB" id="6046653at2"/>
<keyword evidence="10" id="KW-0732">Signal</keyword>
<protein>
    <submittedName>
        <fullName evidence="13">Uncharacterized protein</fullName>
    </submittedName>
</protein>
<evidence type="ECO:0000256" key="10">
    <source>
        <dbReference type="SAM" id="SignalP"/>
    </source>
</evidence>